<feature type="compositionally biased region" description="Polar residues" evidence="1">
    <location>
        <begin position="31"/>
        <end position="48"/>
    </location>
</feature>
<feature type="compositionally biased region" description="Polar residues" evidence="1">
    <location>
        <begin position="272"/>
        <end position="297"/>
    </location>
</feature>
<reference evidence="3 5" key="2">
    <citation type="submission" date="2023-09" db="EMBL/GenBank/DDBJ databases">
        <title>Complete-Gapless Cercospora beticola genome.</title>
        <authorList>
            <person name="Wyatt N.A."/>
            <person name="Spanner R.E."/>
            <person name="Bolton M.D."/>
        </authorList>
    </citation>
    <scope>NUCLEOTIDE SEQUENCE [LARGE SCALE GENOMIC DNA]</scope>
    <source>
        <strain evidence="3">Cb09-40</strain>
    </source>
</reference>
<gene>
    <name evidence="2" type="ORF">CB0940_10697</name>
    <name evidence="3" type="ORF">RHO25_012085</name>
</gene>
<feature type="compositionally biased region" description="Low complexity" evidence="1">
    <location>
        <begin position="62"/>
        <end position="71"/>
    </location>
</feature>
<accession>A0A2G5HT59</accession>
<dbReference type="Proteomes" id="UP001302367">
    <property type="component" value="Chromosome 8"/>
</dbReference>
<evidence type="ECO:0000313" key="2">
    <source>
        <dbReference type="EMBL" id="PIA95715.1"/>
    </source>
</evidence>
<reference evidence="2 4" key="1">
    <citation type="submission" date="2015-10" db="EMBL/GenBank/DDBJ databases">
        <title>The cercosporin biosynthetic gene cluster was horizontally transferred to several fungal lineages and shown to be expanded in Cercospora beticola based on microsynteny with recipient genomes.</title>
        <authorList>
            <person name="De Jonge R."/>
            <person name="Ebert M.K."/>
            <person name="Suttle J.C."/>
            <person name="Jurick Ii W.M."/>
            <person name="Secor G.A."/>
            <person name="Thomma B.P."/>
            <person name="Van De Peer Y."/>
            <person name="Bolton M.D."/>
        </authorList>
    </citation>
    <scope>NUCLEOTIDE SEQUENCE [LARGE SCALE GENOMIC DNA]</scope>
    <source>
        <strain evidence="2 4">09-40</strain>
    </source>
</reference>
<evidence type="ECO:0000313" key="5">
    <source>
        <dbReference type="Proteomes" id="UP001302367"/>
    </source>
</evidence>
<dbReference type="Proteomes" id="UP000230605">
    <property type="component" value="Chromosome 8"/>
</dbReference>
<dbReference type="EMBL" id="CP134191">
    <property type="protein sequence ID" value="WPB07424.1"/>
    <property type="molecule type" value="Genomic_DNA"/>
</dbReference>
<evidence type="ECO:0000256" key="1">
    <source>
        <dbReference type="SAM" id="MobiDB-lite"/>
    </source>
</evidence>
<keyword evidence="5" id="KW-1185">Reference proteome</keyword>
<evidence type="ECO:0000313" key="4">
    <source>
        <dbReference type="Proteomes" id="UP000230605"/>
    </source>
</evidence>
<dbReference type="AlphaFoldDB" id="A0A2G5HT59"/>
<sequence>MASELAYNAPGRVAYPALNPYPYAALDGSAGVTQGQTNSAQAFSPGNVSQYQGAASGGSGGSMQQNGSSFQFTSAPPAPYSRSLAQQQAFQQQQSLRHSASPQPPNGNSPVHHPTPRTYPMAAPPLPNTPNSANNSNAAPSPISPQSPGAKSREQQRIDILFDINVELLQEVNKLQNEGKGGAISPQQVQQAREQGKPDTMASEEYIQCLRRVQANLAYLMPKAQSDPAQQAKAPPGPAHMTAPPHMPQLEDRYKTLRELFPGWQGLDNRSAGPTASSPRPNTQNGMTAPSGGTPTA</sequence>
<feature type="compositionally biased region" description="Low complexity" evidence="1">
    <location>
        <begin position="129"/>
        <end position="148"/>
    </location>
</feature>
<dbReference type="EMBL" id="LKMD01000103">
    <property type="protein sequence ID" value="PIA95715.1"/>
    <property type="molecule type" value="Genomic_DNA"/>
</dbReference>
<feature type="region of interest" description="Disordered" evidence="1">
    <location>
        <begin position="178"/>
        <end position="200"/>
    </location>
</feature>
<proteinExistence type="predicted"/>
<dbReference type="OrthoDB" id="2530523at2759"/>
<feature type="region of interest" description="Disordered" evidence="1">
    <location>
        <begin position="26"/>
        <end position="156"/>
    </location>
</feature>
<organism evidence="2 4">
    <name type="scientific">Cercospora beticola</name>
    <name type="common">Sugarbeet leaf spot fungus</name>
    <dbReference type="NCBI Taxonomy" id="122368"/>
    <lineage>
        <taxon>Eukaryota</taxon>
        <taxon>Fungi</taxon>
        <taxon>Dikarya</taxon>
        <taxon>Ascomycota</taxon>
        <taxon>Pezizomycotina</taxon>
        <taxon>Dothideomycetes</taxon>
        <taxon>Dothideomycetidae</taxon>
        <taxon>Mycosphaerellales</taxon>
        <taxon>Mycosphaerellaceae</taxon>
        <taxon>Cercospora</taxon>
    </lineage>
</organism>
<protein>
    <submittedName>
        <fullName evidence="2">Uncharacterized protein</fullName>
    </submittedName>
</protein>
<evidence type="ECO:0000313" key="3">
    <source>
        <dbReference type="EMBL" id="WPB07424.1"/>
    </source>
</evidence>
<feature type="compositionally biased region" description="Low complexity" evidence="1">
    <location>
        <begin position="85"/>
        <end position="94"/>
    </location>
</feature>
<feature type="compositionally biased region" description="Basic and acidic residues" evidence="1">
    <location>
        <begin position="249"/>
        <end position="258"/>
    </location>
</feature>
<name>A0A2G5HT59_CERBT</name>
<feature type="region of interest" description="Disordered" evidence="1">
    <location>
        <begin position="224"/>
        <end position="297"/>
    </location>
</feature>